<accession>A0A0R1W4Y9</accession>
<dbReference type="Pfam" id="PF25164">
    <property type="entry name" value="CoiA_N"/>
    <property type="match status" value="1"/>
</dbReference>
<feature type="domain" description="Competence protein CoiA-like N-terminal" evidence="2">
    <location>
        <begin position="32"/>
        <end position="69"/>
    </location>
</feature>
<reference evidence="3 4" key="1">
    <citation type="journal article" date="2015" name="Genome Announc.">
        <title>Expanding the biotechnology potential of lactobacilli through comparative genomics of 213 strains and associated genera.</title>
        <authorList>
            <person name="Sun Z."/>
            <person name="Harris H.M."/>
            <person name="McCann A."/>
            <person name="Guo C."/>
            <person name="Argimon S."/>
            <person name="Zhang W."/>
            <person name="Yang X."/>
            <person name="Jeffery I.B."/>
            <person name="Cooney J.C."/>
            <person name="Kagawa T.F."/>
            <person name="Liu W."/>
            <person name="Song Y."/>
            <person name="Salvetti E."/>
            <person name="Wrobel A."/>
            <person name="Rasinkangas P."/>
            <person name="Parkhill J."/>
            <person name="Rea M.C."/>
            <person name="O'Sullivan O."/>
            <person name="Ritari J."/>
            <person name="Douillard F.P."/>
            <person name="Paul Ross R."/>
            <person name="Yang R."/>
            <person name="Briner A.E."/>
            <person name="Felis G.E."/>
            <person name="de Vos W.M."/>
            <person name="Barrangou R."/>
            <person name="Klaenhammer T.R."/>
            <person name="Caufield P.W."/>
            <person name="Cui Y."/>
            <person name="Zhang H."/>
            <person name="O'Toole P.W."/>
        </authorList>
    </citation>
    <scope>NUCLEOTIDE SEQUENCE [LARGE SCALE GENOMIC DNA]</scope>
    <source>
        <strain evidence="3 4">DSM 5007</strain>
    </source>
</reference>
<evidence type="ECO:0000259" key="2">
    <source>
        <dbReference type="Pfam" id="PF25164"/>
    </source>
</evidence>
<protein>
    <submittedName>
        <fullName evidence="3">Competence CoiA family protein</fullName>
    </submittedName>
</protein>
<evidence type="ECO:0000259" key="1">
    <source>
        <dbReference type="Pfam" id="PF06054"/>
    </source>
</evidence>
<dbReference type="OrthoDB" id="3784230at2"/>
<name>A0A0R1W4Y9_9LACO</name>
<dbReference type="Pfam" id="PF06054">
    <property type="entry name" value="CoiA_nuc"/>
    <property type="match status" value="1"/>
</dbReference>
<proteinExistence type="predicted"/>
<feature type="domain" description="Competence protein CoiA nuclease-like" evidence="1">
    <location>
        <begin position="73"/>
        <end position="208"/>
    </location>
</feature>
<dbReference type="PATRIC" id="fig|1423807.3.peg.2397"/>
<dbReference type="InterPro" id="IPR057253">
    <property type="entry name" value="CoiA-like_N"/>
</dbReference>
<comment type="caution">
    <text evidence="3">The sequence shown here is derived from an EMBL/GenBank/DDBJ whole genome shotgun (WGS) entry which is preliminary data.</text>
</comment>
<dbReference type="InterPro" id="IPR010330">
    <property type="entry name" value="CoiA_nuc"/>
</dbReference>
<evidence type="ECO:0000313" key="4">
    <source>
        <dbReference type="Proteomes" id="UP000051820"/>
    </source>
</evidence>
<dbReference type="EMBL" id="AZGF01000007">
    <property type="protein sequence ID" value="KRM12578.1"/>
    <property type="molecule type" value="Genomic_DNA"/>
</dbReference>
<sequence length="359" mass="42177">MNFHSQPYLLVKGNEILLVGLCNQKFVLASAKLKKCSCYCPACGEKLVLRSGSIKICHFAHIKGSDCCSSEGETTEHLQGKKQLLEWAVKNHIHAELEVYLPEIHQRPDVLLTRNNGQRIALEFQCSPLSVKRLRERNEGYQSMNIKVWWILGSPYIKRKLTRQKIAQFLQIRNNKPVLLFWSTKQQKLISKIYEIEPLQHPSKEYKYSLTKQIQLIQKKIRMKDVSIVDLQTLCYLNHRNLAGVPFAAHNLRLVFDLLIPNELHWRVDILMKLNLMPINYAWNKNRWMERLIDCGNWLDFPCICTAIISRWRFEFVSAFMEDLAKYGIIKISDTRVMYINKAKWFENSDQKINLVKQK</sequence>
<dbReference type="STRING" id="1423807.FD16_GL002330"/>
<dbReference type="RefSeq" id="WP_081479623.1">
    <property type="nucleotide sequence ID" value="NZ_AZGF01000007.1"/>
</dbReference>
<keyword evidence="4" id="KW-1185">Reference proteome</keyword>
<evidence type="ECO:0000313" key="3">
    <source>
        <dbReference type="EMBL" id="KRM12578.1"/>
    </source>
</evidence>
<dbReference type="AlphaFoldDB" id="A0A0R1W4Y9"/>
<dbReference type="eggNOG" id="COG4469">
    <property type="taxonomic scope" value="Bacteria"/>
</dbReference>
<gene>
    <name evidence="3" type="ORF">FD16_GL002330</name>
</gene>
<organism evidence="3 4">
    <name type="scientific">Paucilactobacillus suebicus DSM 5007 = KCTC 3549</name>
    <dbReference type="NCBI Taxonomy" id="1423807"/>
    <lineage>
        <taxon>Bacteria</taxon>
        <taxon>Bacillati</taxon>
        <taxon>Bacillota</taxon>
        <taxon>Bacilli</taxon>
        <taxon>Lactobacillales</taxon>
        <taxon>Lactobacillaceae</taxon>
        <taxon>Paucilactobacillus</taxon>
    </lineage>
</organism>
<dbReference type="Proteomes" id="UP000051820">
    <property type="component" value="Unassembled WGS sequence"/>
</dbReference>